<dbReference type="EMBL" id="JAKKPZ010000003">
    <property type="protein sequence ID" value="KAI1723598.1"/>
    <property type="molecule type" value="Genomic_DNA"/>
</dbReference>
<proteinExistence type="predicted"/>
<evidence type="ECO:0000256" key="1">
    <source>
        <dbReference type="SAM" id="MobiDB-lite"/>
    </source>
</evidence>
<accession>A0AAD4NFR2</accession>
<dbReference type="Proteomes" id="UP001201812">
    <property type="component" value="Unassembled WGS sequence"/>
</dbReference>
<gene>
    <name evidence="2" type="ORF">DdX_03761</name>
</gene>
<dbReference type="AlphaFoldDB" id="A0AAD4NFR2"/>
<reference evidence="2" key="1">
    <citation type="submission" date="2022-01" db="EMBL/GenBank/DDBJ databases">
        <title>Genome Sequence Resource for Two Populations of Ditylenchus destructor, the Migratory Endoparasitic Phytonematode.</title>
        <authorList>
            <person name="Zhang H."/>
            <person name="Lin R."/>
            <person name="Xie B."/>
        </authorList>
    </citation>
    <scope>NUCLEOTIDE SEQUENCE</scope>
    <source>
        <strain evidence="2">BazhouSP</strain>
    </source>
</reference>
<organism evidence="2 3">
    <name type="scientific">Ditylenchus destructor</name>
    <dbReference type="NCBI Taxonomy" id="166010"/>
    <lineage>
        <taxon>Eukaryota</taxon>
        <taxon>Metazoa</taxon>
        <taxon>Ecdysozoa</taxon>
        <taxon>Nematoda</taxon>
        <taxon>Chromadorea</taxon>
        <taxon>Rhabditida</taxon>
        <taxon>Tylenchina</taxon>
        <taxon>Tylenchomorpha</taxon>
        <taxon>Sphaerularioidea</taxon>
        <taxon>Anguinidae</taxon>
        <taxon>Anguininae</taxon>
        <taxon>Ditylenchus</taxon>
    </lineage>
</organism>
<protein>
    <submittedName>
        <fullName evidence="2">Uncharacterized protein</fullName>
    </submittedName>
</protein>
<feature type="region of interest" description="Disordered" evidence="1">
    <location>
        <begin position="66"/>
        <end position="92"/>
    </location>
</feature>
<evidence type="ECO:0000313" key="2">
    <source>
        <dbReference type="EMBL" id="KAI1723598.1"/>
    </source>
</evidence>
<name>A0AAD4NFR2_9BILA</name>
<keyword evidence="3" id="KW-1185">Reference proteome</keyword>
<sequence length="92" mass="10212">MFHIFGAIDALCLMIVFHWLVDMICSVLTFCSAVNVHAQPLSQPRSNPDHDRAVLNFQNGMNLRSRRQMPDHQDSTIGVMAGGRTSQSGKGK</sequence>
<comment type="caution">
    <text evidence="2">The sequence shown here is derived from an EMBL/GenBank/DDBJ whole genome shotgun (WGS) entry which is preliminary data.</text>
</comment>
<evidence type="ECO:0000313" key="3">
    <source>
        <dbReference type="Proteomes" id="UP001201812"/>
    </source>
</evidence>